<reference evidence="1 2" key="1">
    <citation type="submission" date="2021-03" db="EMBL/GenBank/DDBJ databases">
        <title>Antimicrobial resistance genes in bacteria isolated from Japanese honey, and their potential for conferring macrolide and lincosamide resistance in the American foulbrood pathogen Paenibacillus larvae.</title>
        <authorList>
            <person name="Okamoto M."/>
            <person name="Kumagai M."/>
            <person name="Kanamori H."/>
            <person name="Takamatsu D."/>
        </authorList>
    </citation>
    <scope>NUCLEOTIDE SEQUENCE [LARGE SCALE GENOMIC DNA]</scope>
    <source>
        <strain evidence="1 2">J34TS1</strain>
    </source>
</reference>
<dbReference type="SFLD" id="SFLDS00003">
    <property type="entry name" value="Haloacid_Dehalogenase"/>
    <property type="match status" value="1"/>
</dbReference>
<dbReference type="AlphaFoldDB" id="A0A920CSG4"/>
<dbReference type="InterPro" id="IPR036412">
    <property type="entry name" value="HAD-like_sf"/>
</dbReference>
<comment type="caution">
    <text evidence="1">The sequence shown here is derived from an EMBL/GenBank/DDBJ whole genome shotgun (WGS) entry which is preliminary data.</text>
</comment>
<dbReference type="RefSeq" id="WP_194231089.1">
    <property type="nucleotide sequence ID" value="NZ_AP025343.1"/>
</dbReference>
<dbReference type="GO" id="GO:0008967">
    <property type="term" value="F:phosphoglycolate phosphatase activity"/>
    <property type="evidence" value="ECO:0007669"/>
    <property type="project" value="TreeGrafter"/>
</dbReference>
<dbReference type="GO" id="GO:0005829">
    <property type="term" value="C:cytosol"/>
    <property type="evidence" value="ECO:0007669"/>
    <property type="project" value="TreeGrafter"/>
</dbReference>
<dbReference type="Gene3D" id="3.40.50.1000">
    <property type="entry name" value="HAD superfamily/HAD-like"/>
    <property type="match status" value="1"/>
</dbReference>
<dbReference type="Pfam" id="PF13419">
    <property type="entry name" value="HAD_2"/>
    <property type="match status" value="1"/>
</dbReference>
<name>A0A920CSG4_9BACL</name>
<dbReference type="SFLD" id="SFLDG01129">
    <property type="entry name" value="C1.5:_HAD__Beta-PGM__Phosphata"/>
    <property type="match status" value="1"/>
</dbReference>
<dbReference type="SUPFAM" id="SSF56784">
    <property type="entry name" value="HAD-like"/>
    <property type="match status" value="1"/>
</dbReference>
<dbReference type="PANTHER" id="PTHR43434:SF1">
    <property type="entry name" value="PHOSPHOGLYCOLATE PHOSPHATASE"/>
    <property type="match status" value="1"/>
</dbReference>
<accession>A0A920CSG4</accession>
<dbReference type="InterPro" id="IPR023198">
    <property type="entry name" value="PGP-like_dom2"/>
</dbReference>
<gene>
    <name evidence="1" type="ORF">J34TS1_28790</name>
</gene>
<sequence>MGDQGGQVQFQGVLFDFDGTLADTLPLSFFAFKEVFRRYAGKEYTNPELVSLFGPTEDGIIAGVVQDRALSTEACSEYYRLYDEYHEDMLPLAANIQTMLDNLARLRIPMGIITGKSRRSLDISLDKLGMRHYFDVQLAGDELVRPKPDREGIDRAMAALGIKPEATLFIGDSNADMVAGRAAGAWTGGAHWFEEVQNLTLAPEPDFLFRSPVEVVELVSKNARGG</sequence>
<dbReference type="Gene3D" id="1.10.150.240">
    <property type="entry name" value="Putative phosphatase, domain 2"/>
    <property type="match status" value="1"/>
</dbReference>
<protein>
    <submittedName>
        <fullName evidence="1">Haloacid dehalogenase</fullName>
    </submittedName>
</protein>
<dbReference type="NCBIfam" id="TIGR01549">
    <property type="entry name" value="HAD-SF-IA-v1"/>
    <property type="match status" value="1"/>
</dbReference>
<organism evidence="1 2">
    <name type="scientific">Paenibacillus azoreducens</name>
    <dbReference type="NCBI Taxonomy" id="116718"/>
    <lineage>
        <taxon>Bacteria</taxon>
        <taxon>Bacillati</taxon>
        <taxon>Bacillota</taxon>
        <taxon>Bacilli</taxon>
        <taxon>Bacillales</taxon>
        <taxon>Paenibacillaceae</taxon>
        <taxon>Paenibacillus</taxon>
    </lineage>
</organism>
<dbReference type="InterPro" id="IPR023214">
    <property type="entry name" value="HAD_sf"/>
</dbReference>
<dbReference type="NCBIfam" id="TIGR01509">
    <property type="entry name" value="HAD-SF-IA-v3"/>
    <property type="match status" value="1"/>
</dbReference>
<dbReference type="EMBL" id="BORT01000011">
    <property type="protein sequence ID" value="GIO48114.1"/>
    <property type="molecule type" value="Genomic_DNA"/>
</dbReference>
<dbReference type="InterPro" id="IPR041492">
    <property type="entry name" value="HAD_2"/>
</dbReference>
<dbReference type="Proteomes" id="UP000682811">
    <property type="component" value="Unassembled WGS sequence"/>
</dbReference>
<dbReference type="GO" id="GO:0006281">
    <property type="term" value="P:DNA repair"/>
    <property type="evidence" value="ECO:0007669"/>
    <property type="project" value="TreeGrafter"/>
</dbReference>
<dbReference type="PANTHER" id="PTHR43434">
    <property type="entry name" value="PHOSPHOGLYCOLATE PHOSPHATASE"/>
    <property type="match status" value="1"/>
</dbReference>
<dbReference type="InterPro" id="IPR050155">
    <property type="entry name" value="HAD-like_hydrolase_sf"/>
</dbReference>
<evidence type="ECO:0000313" key="2">
    <source>
        <dbReference type="Proteomes" id="UP000682811"/>
    </source>
</evidence>
<proteinExistence type="predicted"/>
<keyword evidence="2" id="KW-1185">Reference proteome</keyword>
<evidence type="ECO:0000313" key="1">
    <source>
        <dbReference type="EMBL" id="GIO48114.1"/>
    </source>
</evidence>
<dbReference type="InterPro" id="IPR006439">
    <property type="entry name" value="HAD-SF_hydro_IA"/>
</dbReference>